<evidence type="ECO:0000313" key="6">
    <source>
        <dbReference type="Proteomes" id="UP000245474"/>
    </source>
</evidence>
<dbReference type="RefSeq" id="WP_109678780.1">
    <property type="nucleotide sequence ID" value="NZ_CP086615.1"/>
</dbReference>
<dbReference type="SMART" id="SM00419">
    <property type="entry name" value="HTH_CRP"/>
    <property type="match status" value="1"/>
</dbReference>
<reference evidence="5 6" key="1">
    <citation type="submission" date="2018-05" db="EMBL/GenBank/DDBJ databases">
        <title>Spiribacter halobius sp. nov., a moderately halophilic bacterium isolated from marine solar saltern.</title>
        <authorList>
            <person name="Zheng W.-S."/>
            <person name="Lu D.-C."/>
            <person name="Du Z.-J."/>
        </authorList>
    </citation>
    <scope>NUCLEOTIDE SEQUENCE [LARGE SCALE GENOMIC DNA]</scope>
    <source>
        <strain evidence="5 6">E85</strain>
    </source>
</reference>
<dbReference type="SUPFAM" id="SSF51206">
    <property type="entry name" value="cAMP-binding domain-like"/>
    <property type="match status" value="1"/>
</dbReference>
<proteinExistence type="predicted"/>
<protein>
    <submittedName>
        <fullName evidence="5">Transcriptional regulator FNR</fullName>
    </submittedName>
</protein>
<name>A0A2U2N0P3_9GAMM</name>
<dbReference type="Proteomes" id="UP000245474">
    <property type="component" value="Unassembled WGS sequence"/>
</dbReference>
<dbReference type="InterPro" id="IPR012318">
    <property type="entry name" value="HTH_CRP"/>
</dbReference>
<dbReference type="GO" id="GO:0005829">
    <property type="term" value="C:cytosol"/>
    <property type="evidence" value="ECO:0007669"/>
    <property type="project" value="TreeGrafter"/>
</dbReference>
<dbReference type="InterPro" id="IPR018490">
    <property type="entry name" value="cNMP-bd_dom_sf"/>
</dbReference>
<evidence type="ECO:0000256" key="3">
    <source>
        <dbReference type="ARBA" id="ARBA00023163"/>
    </source>
</evidence>
<dbReference type="SMART" id="SM00100">
    <property type="entry name" value="cNMP"/>
    <property type="match status" value="1"/>
</dbReference>
<dbReference type="Gene3D" id="2.60.120.10">
    <property type="entry name" value="Jelly Rolls"/>
    <property type="match status" value="1"/>
</dbReference>
<comment type="caution">
    <text evidence="5">The sequence shown here is derived from an EMBL/GenBank/DDBJ whole genome shotgun (WGS) entry which is preliminary data.</text>
</comment>
<keyword evidence="1" id="KW-0805">Transcription regulation</keyword>
<dbReference type="Pfam" id="PF00027">
    <property type="entry name" value="cNMP_binding"/>
    <property type="match status" value="1"/>
</dbReference>
<dbReference type="Gene3D" id="1.10.10.10">
    <property type="entry name" value="Winged helix-like DNA-binding domain superfamily/Winged helix DNA-binding domain"/>
    <property type="match status" value="1"/>
</dbReference>
<dbReference type="InterPro" id="IPR036390">
    <property type="entry name" value="WH_DNA-bd_sf"/>
</dbReference>
<feature type="domain" description="HTH crp-type" evidence="4">
    <location>
        <begin position="165"/>
        <end position="238"/>
    </location>
</feature>
<dbReference type="PANTHER" id="PTHR24567:SF75">
    <property type="entry name" value="FUMARATE AND NITRATE REDUCTION REGULATORY PROTEIN"/>
    <property type="match status" value="1"/>
</dbReference>
<dbReference type="OrthoDB" id="7643467at2"/>
<dbReference type="PANTHER" id="PTHR24567">
    <property type="entry name" value="CRP FAMILY TRANSCRIPTIONAL REGULATORY PROTEIN"/>
    <property type="match status" value="1"/>
</dbReference>
<dbReference type="GO" id="GO:0003700">
    <property type="term" value="F:DNA-binding transcription factor activity"/>
    <property type="evidence" value="ECO:0007669"/>
    <property type="project" value="TreeGrafter"/>
</dbReference>
<dbReference type="InterPro" id="IPR014710">
    <property type="entry name" value="RmlC-like_jellyroll"/>
</dbReference>
<gene>
    <name evidence="5" type="ORF">DEM34_10545</name>
</gene>
<evidence type="ECO:0000256" key="2">
    <source>
        <dbReference type="ARBA" id="ARBA00023125"/>
    </source>
</evidence>
<dbReference type="EMBL" id="QFFI01000015">
    <property type="protein sequence ID" value="PWG62801.1"/>
    <property type="molecule type" value="Genomic_DNA"/>
</dbReference>
<dbReference type="CDD" id="cd00038">
    <property type="entry name" value="CAP_ED"/>
    <property type="match status" value="1"/>
</dbReference>
<dbReference type="InterPro" id="IPR000595">
    <property type="entry name" value="cNMP-bd_dom"/>
</dbReference>
<keyword evidence="6" id="KW-1185">Reference proteome</keyword>
<evidence type="ECO:0000313" key="5">
    <source>
        <dbReference type="EMBL" id="PWG62801.1"/>
    </source>
</evidence>
<sequence>MAQRSPLLRVESPASSVRGDCRECSLRFLCLTSALDREGLARLQGVVQHPRPYARGRVLVRAGAPLRNLMVVRSGLLRTHRWDASDGRLITGFVLPGEIAGLDAVADGRHRDSITAVDTSSVCLLAYPEVQALMRELPALHEHFLRLLSHELAKARDMLGLFGRRTARERVASVLVDLVDRQARRGLSSTQLHLGMTWRDLASYLRLAPATVSRALHELEADGLLRSHGGEVMLQDPEALRAMAGGAMRHRPERVV</sequence>
<dbReference type="GO" id="GO:0003677">
    <property type="term" value="F:DNA binding"/>
    <property type="evidence" value="ECO:0007669"/>
    <property type="project" value="UniProtKB-KW"/>
</dbReference>
<evidence type="ECO:0000259" key="4">
    <source>
        <dbReference type="PROSITE" id="PS51063"/>
    </source>
</evidence>
<dbReference type="CDD" id="cd00092">
    <property type="entry name" value="HTH_CRP"/>
    <property type="match status" value="1"/>
</dbReference>
<dbReference type="PROSITE" id="PS51063">
    <property type="entry name" value="HTH_CRP_2"/>
    <property type="match status" value="1"/>
</dbReference>
<accession>A0A2U2N0P3</accession>
<organism evidence="5 6">
    <name type="scientific">Sediminicurvatus halobius</name>
    <dbReference type="NCBI Taxonomy" id="2182432"/>
    <lineage>
        <taxon>Bacteria</taxon>
        <taxon>Pseudomonadati</taxon>
        <taxon>Pseudomonadota</taxon>
        <taxon>Gammaproteobacteria</taxon>
        <taxon>Chromatiales</taxon>
        <taxon>Ectothiorhodospiraceae</taxon>
        <taxon>Sediminicurvatus</taxon>
    </lineage>
</organism>
<keyword evidence="2" id="KW-0238">DNA-binding</keyword>
<dbReference type="Pfam" id="PF13545">
    <property type="entry name" value="HTH_Crp_2"/>
    <property type="match status" value="1"/>
</dbReference>
<evidence type="ECO:0000256" key="1">
    <source>
        <dbReference type="ARBA" id="ARBA00023015"/>
    </source>
</evidence>
<dbReference type="InterPro" id="IPR050397">
    <property type="entry name" value="Env_Response_Regulators"/>
</dbReference>
<keyword evidence="3" id="KW-0804">Transcription</keyword>
<dbReference type="AlphaFoldDB" id="A0A2U2N0P3"/>
<dbReference type="InterPro" id="IPR036388">
    <property type="entry name" value="WH-like_DNA-bd_sf"/>
</dbReference>
<dbReference type="SUPFAM" id="SSF46785">
    <property type="entry name" value="Winged helix' DNA-binding domain"/>
    <property type="match status" value="1"/>
</dbReference>